<dbReference type="Proteomes" id="UP000239720">
    <property type="component" value="Unassembled WGS sequence"/>
</dbReference>
<evidence type="ECO:0000256" key="2">
    <source>
        <dbReference type="ARBA" id="ARBA00023015"/>
    </source>
</evidence>
<dbReference type="GO" id="GO:0003677">
    <property type="term" value="F:DNA binding"/>
    <property type="evidence" value="ECO:0007669"/>
    <property type="project" value="UniProtKB-UniRule"/>
</dbReference>
<accession>A0A2K9EG69</accession>
<keyword evidence="1 6" id="KW-0963">Cytoplasm</keyword>
<dbReference type="SUPFAM" id="SSF88946">
    <property type="entry name" value="Sigma2 domain of RNA polymerase sigma factors"/>
    <property type="match status" value="1"/>
</dbReference>
<comment type="function">
    <text evidence="6">Sigma factors are initiation factors that promote the attachment of RNA polymerase to specific initiation sites and are then released.</text>
</comment>
<dbReference type="HAMAP" id="MF_02064">
    <property type="entry name" value="Sigma70_SigI"/>
    <property type="match status" value="1"/>
</dbReference>
<feature type="domain" description="RNA polymerase sigma-70 region 2" evidence="7">
    <location>
        <begin position="34"/>
        <end position="104"/>
    </location>
</feature>
<evidence type="ECO:0000256" key="6">
    <source>
        <dbReference type="HAMAP-Rule" id="MF_02064"/>
    </source>
</evidence>
<dbReference type="Pfam" id="PF04542">
    <property type="entry name" value="Sigma70_r2"/>
    <property type="match status" value="1"/>
</dbReference>
<reference evidence="8 10" key="1">
    <citation type="submission" date="2017-12" db="EMBL/GenBank/DDBJ databases">
        <title>Complete genome sequence of Herbivorax saccincola GGR1, a novel Cellulosome-producing hydrolytic bacterium in a thermophilic biogas plant, established by Illumina and Nanopore MinION sequencing.</title>
        <authorList>
            <person name="Pechtl A."/>
            <person name="Ruckert C."/>
            <person name="Koeck D.E."/>
            <person name="Maus I."/>
            <person name="Winkler A."/>
            <person name="Kalinowski J."/>
            <person name="Puhler A."/>
            <person name="Schwarz W.W."/>
            <person name="Zverlov V.V."/>
            <person name="Schluter A."/>
            <person name="Liebl W."/>
        </authorList>
    </citation>
    <scope>NUCLEOTIDE SEQUENCE [LARGE SCALE GENOMIC DNA]</scope>
    <source>
        <strain evidence="8">GGR1</strain>
        <strain evidence="10">SR1</strain>
    </source>
</reference>
<evidence type="ECO:0000313" key="10">
    <source>
        <dbReference type="Proteomes" id="UP000233534"/>
    </source>
</evidence>
<gene>
    <name evidence="8" type="primary">sigI2</name>
    <name evidence="6" type="synonym">sigI</name>
    <name evidence="9" type="ORF">B9R14_09365</name>
    <name evidence="8" type="ORF">HVS_04840</name>
</gene>
<keyword evidence="6" id="KW-0346">Stress response</keyword>
<dbReference type="GO" id="GO:0006352">
    <property type="term" value="P:DNA-templated transcription initiation"/>
    <property type="evidence" value="ECO:0007669"/>
    <property type="project" value="UniProtKB-UniRule"/>
</dbReference>
<keyword evidence="10" id="KW-1185">Reference proteome</keyword>
<dbReference type="InterPro" id="IPR013325">
    <property type="entry name" value="RNA_pol_sigma_r2"/>
</dbReference>
<proteinExistence type="inferred from homology"/>
<evidence type="ECO:0000256" key="5">
    <source>
        <dbReference type="ARBA" id="ARBA00023163"/>
    </source>
</evidence>
<protein>
    <recommendedName>
        <fullName evidence="6">RNA polymerase sigma factor SigI</fullName>
    </recommendedName>
</protein>
<feature type="DNA-binding region" description="H-T-H motif" evidence="6">
    <location>
        <begin position="202"/>
        <end position="221"/>
    </location>
</feature>
<dbReference type="RefSeq" id="WP_101299717.1">
    <property type="nucleotide sequence ID" value="NZ_CP025197.1"/>
</dbReference>
<keyword evidence="2 6" id="KW-0805">Transcription regulation</keyword>
<keyword evidence="3 6" id="KW-0731">Sigma factor</keyword>
<dbReference type="InterPro" id="IPR007627">
    <property type="entry name" value="RNA_pol_sigma70_r2"/>
</dbReference>
<comment type="activity regulation">
    <text evidence="6">Negatively regulated by the anti-sigma-I factor RsgI.</text>
</comment>
<reference evidence="9 11" key="2">
    <citation type="journal article" date="2018" name="Syst. Appl. Microbiol.">
        <title>Characterization and high-quality draft genome sequence of Herbivorax saccincola A7, an anaerobic, alkaliphilic, thermophilic, cellulolytic, and xylanolytic bacterium.</title>
        <authorList>
            <person name="Aikawa S."/>
            <person name="Baramee S."/>
            <person name="Sermsathanaswadi J."/>
            <person name="Thianheng P."/>
            <person name="Tachaapaikoon C."/>
            <person name="Shikata A."/>
            <person name="Waeonukul R."/>
            <person name="Pason P."/>
            <person name="Ratanakhanokchai K."/>
            <person name="Kosugi A."/>
        </authorList>
    </citation>
    <scope>NUCLEOTIDE SEQUENCE [LARGE SCALE GENOMIC DNA]</scope>
    <source>
        <strain evidence="9 11">A7</strain>
    </source>
</reference>
<dbReference type="InterPro" id="IPR014244">
    <property type="entry name" value="RNA_pol_sigma-I"/>
</dbReference>
<comment type="subcellular location">
    <subcellularLocation>
        <location evidence="6">Cytoplasm</location>
    </subcellularLocation>
</comment>
<dbReference type="OrthoDB" id="3190733at2"/>
<evidence type="ECO:0000259" key="7">
    <source>
        <dbReference type="Pfam" id="PF04542"/>
    </source>
</evidence>
<evidence type="ECO:0000256" key="3">
    <source>
        <dbReference type="ARBA" id="ARBA00023082"/>
    </source>
</evidence>
<name>A0A2K9EG69_9FIRM</name>
<sequence>MLFITAAINYTAETATRIVEKIKKGDKQLKEQFIKDYIPFILNIVSGFCSYKTSDLKSSDEYSIGLIAFDEAIERFDIGRSKNFLKFAEMVIKRRMIDYYRKTSSIDKKEIPFSYFYRESEKELEGKLNMYDIGQESDRYELIWELKDFSKKLESFGLSITKLPDYVPKHKASKQMCVDIAKKIIENEDILNKLKTKKYIQMKKLSKLIDVHPKTVERNRAFIICLCILLESDYKNFKGYLNKVF</sequence>
<evidence type="ECO:0000313" key="9">
    <source>
        <dbReference type="EMBL" id="PQQ66931.1"/>
    </source>
</evidence>
<dbReference type="AlphaFoldDB" id="A0A2K9EG69"/>
<comment type="similarity">
    <text evidence="6">Belongs to the sigma-70 factor family. SigI subfamily.</text>
</comment>
<evidence type="ECO:0000313" key="8">
    <source>
        <dbReference type="EMBL" id="AUG56903.1"/>
    </source>
</evidence>
<dbReference type="GO" id="GO:0016987">
    <property type="term" value="F:sigma factor activity"/>
    <property type="evidence" value="ECO:0007669"/>
    <property type="project" value="UniProtKB-UniRule"/>
</dbReference>
<organism evidence="8 10">
    <name type="scientific">Acetivibrio saccincola</name>
    <dbReference type="NCBI Taxonomy" id="1677857"/>
    <lineage>
        <taxon>Bacteria</taxon>
        <taxon>Bacillati</taxon>
        <taxon>Bacillota</taxon>
        <taxon>Clostridia</taxon>
        <taxon>Eubacteriales</taxon>
        <taxon>Oscillospiraceae</taxon>
        <taxon>Acetivibrio</taxon>
    </lineage>
</organism>
<dbReference type="NCBIfam" id="NF006173">
    <property type="entry name" value="PRK08311.2-1"/>
    <property type="match status" value="1"/>
</dbReference>
<dbReference type="KEGG" id="hsc:HVS_04840"/>
<comment type="subunit">
    <text evidence="6">Interacts with RsgI.</text>
</comment>
<keyword evidence="5 6" id="KW-0804">Transcription</keyword>
<dbReference type="Proteomes" id="UP000233534">
    <property type="component" value="Chromosome"/>
</dbReference>
<keyword evidence="4 6" id="KW-0238">DNA-binding</keyword>
<dbReference type="GO" id="GO:0005737">
    <property type="term" value="C:cytoplasm"/>
    <property type="evidence" value="ECO:0007669"/>
    <property type="project" value="UniProtKB-SubCell"/>
</dbReference>
<evidence type="ECO:0000256" key="4">
    <source>
        <dbReference type="ARBA" id="ARBA00023125"/>
    </source>
</evidence>
<evidence type="ECO:0000256" key="1">
    <source>
        <dbReference type="ARBA" id="ARBA00022490"/>
    </source>
</evidence>
<dbReference type="PIRSF" id="PIRSF038953">
    <property type="entry name" value="SigI"/>
    <property type="match status" value="1"/>
</dbReference>
<feature type="short sequence motif" description="Polymerase core binding" evidence="6">
    <location>
        <begin position="60"/>
        <end position="73"/>
    </location>
</feature>
<evidence type="ECO:0000313" key="11">
    <source>
        <dbReference type="Proteomes" id="UP000239720"/>
    </source>
</evidence>
<dbReference type="Gene3D" id="1.10.1740.10">
    <property type="match status" value="1"/>
</dbReference>
<dbReference type="EMBL" id="CP025197">
    <property type="protein sequence ID" value="AUG56903.1"/>
    <property type="molecule type" value="Genomic_DNA"/>
</dbReference>
<dbReference type="EMBL" id="NEMB01000003">
    <property type="protein sequence ID" value="PQQ66931.1"/>
    <property type="molecule type" value="Genomic_DNA"/>
</dbReference>